<evidence type="ECO:0000256" key="15">
    <source>
        <dbReference type="SAM" id="SignalP"/>
    </source>
</evidence>
<feature type="domain" description="DNA-directed RNA polymerase N-terminal" evidence="16">
    <location>
        <begin position="429"/>
        <end position="739"/>
    </location>
</feature>
<evidence type="ECO:0000259" key="16">
    <source>
        <dbReference type="SMART" id="SM01311"/>
    </source>
</evidence>
<feature type="signal peptide" evidence="15">
    <location>
        <begin position="1"/>
        <end position="18"/>
    </location>
</feature>
<gene>
    <name evidence="18" type="primary">POLRMT</name>
</gene>
<comment type="similarity">
    <text evidence="2 13">Belongs to the phage and mitochondrial RNA polymerase family.</text>
</comment>
<keyword evidence="6" id="KW-0809">Transit peptide</keyword>
<keyword evidence="4 13" id="KW-0808">Transferase</keyword>
<dbReference type="PROSITE" id="PS00900">
    <property type="entry name" value="RNA_POL_PHAGE_1"/>
    <property type="match status" value="1"/>
</dbReference>
<comment type="subunit">
    <text evidence="11">Homodimer. Component of the mitochondrial transcription initiation complex, composed at least of TFB2M, TFAM and POLRMT. In this complex TFAM recruits POLRMT to the promoter whereas TFB2M induces structural changes in POLRMT to enable promoter opening and trapping of the DNA non-template strand. Upon metabolic stress, forms a complex composed of FOXO3, SIRT3 and mitochondrial RNA polymerase POLRMT; the complex is recruited to mtDNA in a SIRT3-dependent manner. Also forms a complex composed of FOXO3, SIRT3, TFAM and POLRMT. Interacts with TFB1M and TFB2M, leading to the stimulation of transcription. Interacts with TEFM. Interacts with MTRES1.</text>
</comment>
<evidence type="ECO:0000256" key="2">
    <source>
        <dbReference type="ARBA" id="ARBA00009493"/>
    </source>
</evidence>
<proteinExistence type="inferred from homology"/>
<dbReference type="Gene3D" id="1.10.287.280">
    <property type="match status" value="1"/>
</dbReference>
<dbReference type="GO" id="GO:0003899">
    <property type="term" value="F:DNA-directed RNA polymerase activity"/>
    <property type="evidence" value="ECO:0007669"/>
    <property type="project" value="UniProtKB-EC"/>
</dbReference>
<dbReference type="InterPro" id="IPR002092">
    <property type="entry name" value="DNA-dir_Rpol_phage-type"/>
</dbReference>
<dbReference type="OrthoDB" id="276422at2759"/>
<dbReference type="CTD" id="5442"/>
<feature type="compositionally biased region" description="Polar residues" evidence="14">
    <location>
        <begin position="197"/>
        <end position="216"/>
    </location>
</feature>
<feature type="region of interest" description="Disordered" evidence="14">
    <location>
        <begin position="146"/>
        <end position="216"/>
    </location>
</feature>
<protein>
    <recommendedName>
        <fullName evidence="13">DNA-directed RNA polymerase</fullName>
        <ecNumber evidence="13">2.7.7.6</ecNumber>
    </recommendedName>
</protein>
<dbReference type="FunFam" id="1.10.1320.10:FF:000002">
    <property type="entry name" value="DNA-directed RNA polymerase"/>
    <property type="match status" value="1"/>
</dbReference>
<organism evidence="17 18">
    <name type="scientific">Geotrypetes seraphini</name>
    <name type="common">Gaboon caecilian</name>
    <name type="synonym">Caecilia seraphini</name>
    <dbReference type="NCBI Taxonomy" id="260995"/>
    <lineage>
        <taxon>Eukaryota</taxon>
        <taxon>Metazoa</taxon>
        <taxon>Chordata</taxon>
        <taxon>Craniata</taxon>
        <taxon>Vertebrata</taxon>
        <taxon>Euteleostomi</taxon>
        <taxon>Amphibia</taxon>
        <taxon>Gymnophiona</taxon>
        <taxon>Geotrypetes</taxon>
    </lineage>
</organism>
<evidence type="ECO:0000256" key="4">
    <source>
        <dbReference type="ARBA" id="ARBA00022679"/>
    </source>
</evidence>
<evidence type="ECO:0000256" key="12">
    <source>
        <dbReference type="PROSITE-ProRule" id="PRU00708"/>
    </source>
</evidence>
<keyword evidence="7" id="KW-0496">Mitochondrion</keyword>
<dbReference type="GeneID" id="117365327"/>
<evidence type="ECO:0000256" key="9">
    <source>
        <dbReference type="ARBA" id="ARBA00048552"/>
    </source>
</evidence>
<dbReference type="FunFam" id="1.10.287.280:FF:000001">
    <property type="entry name" value="DNA-directed RNA polymerase"/>
    <property type="match status" value="1"/>
</dbReference>
<dbReference type="AlphaFoldDB" id="A0A6P8S147"/>
<dbReference type="Gene3D" id="1.10.150.20">
    <property type="entry name" value="5' to 3' exonuclease, C-terminal subdomain"/>
    <property type="match status" value="1"/>
</dbReference>
<dbReference type="InterPro" id="IPR011990">
    <property type="entry name" value="TPR-like_helical_dom_sf"/>
</dbReference>
<comment type="catalytic activity">
    <reaction evidence="9 13">
        <text>RNA(n) + a ribonucleoside 5'-triphosphate = RNA(n+1) + diphosphate</text>
        <dbReference type="Rhea" id="RHEA:21248"/>
        <dbReference type="Rhea" id="RHEA-COMP:14527"/>
        <dbReference type="Rhea" id="RHEA-COMP:17342"/>
        <dbReference type="ChEBI" id="CHEBI:33019"/>
        <dbReference type="ChEBI" id="CHEBI:61557"/>
        <dbReference type="ChEBI" id="CHEBI:140395"/>
        <dbReference type="EC" id="2.7.7.6"/>
    </reaction>
</comment>
<dbReference type="GO" id="GO:0034245">
    <property type="term" value="C:mitochondrial DNA-directed RNA polymerase complex"/>
    <property type="evidence" value="ECO:0007669"/>
    <property type="project" value="TreeGrafter"/>
</dbReference>
<keyword evidence="3 13" id="KW-0240">DNA-directed RNA polymerase</keyword>
<dbReference type="Pfam" id="PF00940">
    <property type="entry name" value="RNA_pol"/>
    <property type="match status" value="1"/>
</dbReference>
<dbReference type="PANTHER" id="PTHR10102">
    <property type="entry name" value="DNA-DIRECTED RNA POLYMERASE, MITOCHONDRIAL"/>
    <property type="match status" value="1"/>
</dbReference>
<feature type="chain" id="PRO_5028305539" description="DNA-directed RNA polymerase" evidence="15">
    <location>
        <begin position="19"/>
        <end position="1266"/>
    </location>
</feature>
<dbReference type="PANTHER" id="PTHR10102:SF0">
    <property type="entry name" value="DNA-DIRECTED RNA POLYMERASE, MITOCHONDRIAL"/>
    <property type="match status" value="1"/>
</dbReference>
<evidence type="ECO:0000256" key="10">
    <source>
        <dbReference type="ARBA" id="ARBA00057821"/>
    </source>
</evidence>
<evidence type="ECO:0000313" key="17">
    <source>
        <dbReference type="Proteomes" id="UP000515159"/>
    </source>
</evidence>
<dbReference type="SMART" id="SM01311">
    <property type="entry name" value="RPOL_N"/>
    <property type="match status" value="1"/>
</dbReference>
<dbReference type="PROSITE" id="PS00489">
    <property type="entry name" value="RNA_POL_PHAGE_2"/>
    <property type="match status" value="1"/>
</dbReference>
<evidence type="ECO:0000256" key="11">
    <source>
        <dbReference type="ARBA" id="ARBA00063316"/>
    </source>
</evidence>
<keyword evidence="17" id="KW-1185">Reference proteome</keyword>
<sequence length="1266" mass="144741">MAALKFQALSYLAWAARSGGCPRCQAAMGPGPLWRRKSSASLKKEPGGRDGTGEIRDVLEAHVQQLQAENISELSLGKINLTHLENSSDFTGKSSTEWFAEEQMTRKTEDRIVRTPLQPTRWIEKLSKEKRTNCNRQQRLLNKISRLPSSPGANLPQEDPPCMVGATGTKGRPKGKSFPATKKILTNPSKLEKKKGGQQTSAGLDSSDRNTTGSSSLRFEEFGGEAKDQTVSLEVSPPLEVSEENQYKNVQMVFLAFLETWILIGELEKAQQFLQYHHRYQAQKKLLNVKMYNSLMHGWAKKGSLSKVIQLFEMLKEAGLKPSLGCYVAALECMGRSATSAIIIQRCVQWLEKDEFHLEELFQNYPHQQDEREMVLKAIWCIQPDFQPAPQLQAHSCSSPLLKDFYIKDQPVLYPKLDFSLQDLQERFQRQLESEKSDSIVIKSIEAIKPLTKKQVKARKLLDALRSHWRESLLQALQESKVRMLALPLRSWRVNLYPFLSVLDEKEYVDLMLQCLCSLPPNGESFLIIARDLGTKIYNRLSIHRRIQSKAVDKIHTIYDAYLQLLAKDSELNNCLPREHWEKLEMEIFLGSSSLVSSDSPWPHILLVQLGAHLVDLMVQEIQVQKNILCKDLEQKRIPVLYHMYSFHNKRQVGCIKPHPIITHILSNAAENTLTFESFAIPMLCPPVPWTSPNFGAYIITPTKLVRCLDGVIQHQQLLENCPTSQLYPVLDALNQLGNCAWKINQQVLDIIVSIFNDKGNEKLGIPPPLSAAPEMPKYHLEKDQSEWDKSSLKRDMAQYRKKIADMYSVRMDSLYKLSIAYHIRDKIFWFPHNMDFRGRTYPCPPYFNHLGNDVTRAILLFAEGKPLGENGLSWLKIHLINLTGLKKRNSMQQRLEYANEIMEDILDSADNPLTGRRWWMKADDPWQALACCMEIAKAARSPDPAKYISYFPVHQDGSCNGLQHYAALGRDIVGAISVNLIPCDIPQDVYSDVAQQVEELRKQDAKDGLVIAQMLDGFISRKVVKQTVMTVVYGVTRYGGRLQIERRLKEIDNFPQVYTWEASHYLVRQVFNSLRQMFSGTREIQSWLTECAKMIAKSGSFVEWISPLGLPIIQPYHHTKNLVCRSALQSVSLKSTFDTTEKPDTVKQKNAFSPNFIHSLDSTHMMLTSLHCHRQGLTFVAVHDCFWTHALTVDVMNEVCREQFVALHSQPILQELSYFMLRKYSNRILGKPNINKQNMVELFSSFPKTGDFDLEKVKESVYFFS</sequence>
<evidence type="ECO:0000256" key="7">
    <source>
        <dbReference type="ARBA" id="ARBA00023128"/>
    </source>
</evidence>
<evidence type="ECO:0000256" key="1">
    <source>
        <dbReference type="ARBA" id="ARBA00004173"/>
    </source>
</evidence>
<dbReference type="InterPro" id="IPR046950">
    <property type="entry name" value="DNA-dir_Rpol_C_phage-type"/>
</dbReference>
<keyword evidence="15" id="KW-0732">Signal</keyword>
<dbReference type="Proteomes" id="UP000515159">
    <property type="component" value="Chromosome 8"/>
</dbReference>
<feature type="repeat" description="PPR" evidence="12">
    <location>
        <begin position="288"/>
        <end position="322"/>
    </location>
</feature>
<dbReference type="FunCoup" id="A0A6P8S147">
    <property type="interactions" value="1625"/>
</dbReference>
<evidence type="ECO:0000313" key="18">
    <source>
        <dbReference type="RefSeq" id="XP_033811524.1"/>
    </source>
</evidence>
<dbReference type="KEGG" id="gsh:117365327"/>
<dbReference type="SUPFAM" id="SSF56672">
    <property type="entry name" value="DNA/RNA polymerases"/>
    <property type="match status" value="1"/>
</dbReference>
<dbReference type="InterPro" id="IPR002885">
    <property type="entry name" value="PPR_rpt"/>
</dbReference>
<accession>A0A6P8S147</accession>
<reference evidence="18" key="1">
    <citation type="submission" date="2025-08" db="UniProtKB">
        <authorList>
            <consortium name="RefSeq"/>
        </authorList>
    </citation>
    <scope>IDENTIFICATION</scope>
</reference>
<dbReference type="InterPro" id="IPR037159">
    <property type="entry name" value="RNA_POL_N_sf"/>
</dbReference>
<dbReference type="RefSeq" id="XP_033811524.1">
    <property type="nucleotide sequence ID" value="XM_033955633.1"/>
</dbReference>
<comment type="function">
    <text evidence="10">DNA-dependent RNA polymerase catalyzes the transcription of mitochondrial DNA into RNA using the four ribonucleoside triphosphates as substrates. Component of the mitochondrial transcription initiation complex, composed at least of TFB2M, TFAM and POLRMT that is required for basal transcription of mitochondrial DNA. In this complex, TFAM recruits POLRMT to a specific promoter whereas TFB2M induces structural changes in POLRMT to enable promoter opening and trapping of the DNA non-template strand. Has DNA primase activity. Catalyzes the synthesis of short RNA primers that are necessary for the initiation of lagging-strand DNA synthesis from the origin of light-strand DNA replication (OriL).</text>
</comment>
<dbReference type="InParanoid" id="A0A6P8S147"/>
<comment type="function">
    <text evidence="13">DNA-dependent RNA polymerase catalyzes the transcription of DNA into RNA using the four ribonucleoside triphosphates as substrates.</text>
</comment>
<evidence type="ECO:0000256" key="5">
    <source>
        <dbReference type="ARBA" id="ARBA00022695"/>
    </source>
</evidence>
<evidence type="ECO:0000256" key="8">
    <source>
        <dbReference type="ARBA" id="ARBA00023163"/>
    </source>
</evidence>
<name>A0A6P8S147_GEOSA</name>
<dbReference type="Pfam" id="PF14700">
    <property type="entry name" value="RPOL_N"/>
    <property type="match status" value="1"/>
</dbReference>
<keyword evidence="5 13" id="KW-0548">Nucleotidyltransferase</keyword>
<dbReference type="FunFam" id="1.10.150.20:FF:000031">
    <property type="entry name" value="DNA-directed RNA polymerase"/>
    <property type="match status" value="1"/>
</dbReference>
<dbReference type="InterPro" id="IPR029262">
    <property type="entry name" value="RPOL_N"/>
</dbReference>
<dbReference type="Gene3D" id="1.10.1320.10">
    <property type="entry name" value="DNA-directed RNA polymerase, N-terminal domain"/>
    <property type="match status" value="1"/>
</dbReference>
<dbReference type="GO" id="GO:0006390">
    <property type="term" value="P:mitochondrial transcription"/>
    <property type="evidence" value="ECO:0007669"/>
    <property type="project" value="TreeGrafter"/>
</dbReference>
<dbReference type="NCBIfam" id="TIGR00756">
    <property type="entry name" value="PPR"/>
    <property type="match status" value="1"/>
</dbReference>
<evidence type="ECO:0000256" key="3">
    <source>
        <dbReference type="ARBA" id="ARBA00022478"/>
    </source>
</evidence>
<dbReference type="InterPro" id="IPR043502">
    <property type="entry name" value="DNA/RNA_pol_sf"/>
</dbReference>
<evidence type="ECO:0000256" key="13">
    <source>
        <dbReference type="RuleBase" id="RU003805"/>
    </source>
</evidence>
<dbReference type="EC" id="2.7.7.6" evidence="13"/>
<keyword evidence="8 13" id="KW-0804">Transcription</keyword>
<dbReference type="GO" id="GO:0001018">
    <property type="term" value="F:mitochondrial promoter sequence-specific DNA binding"/>
    <property type="evidence" value="ECO:0007669"/>
    <property type="project" value="TreeGrafter"/>
</dbReference>
<dbReference type="Gene3D" id="1.25.40.10">
    <property type="entry name" value="Tetratricopeptide repeat domain"/>
    <property type="match status" value="1"/>
</dbReference>
<evidence type="ECO:0000256" key="6">
    <source>
        <dbReference type="ARBA" id="ARBA00022946"/>
    </source>
</evidence>
<evidence type="ECO:0000256" key="14">
    <source>
        <dbReference type="SAM" id="MobiDB-lite"/>
    </source>
</evidence>
<feature type="compositionally biased region" description="Basic and acidic residues" evidence="14">
    <location>
        <begin position="42"/>
        <end position="51"/>
    </location>
</feature>
<comment type="subcellular location">
    <subcellularLocation>
        <location evidence="1">Mitochondrion</location>
    </subcellularLocation>
</comment>
<dbReference type="PROSITE" id="PS51375">
    <property type="entry name" value="PPR"/>
    <property type="match status" value="1"/>
</dbReference>
<feature type="region of interest" description="Disordered" evidence="14">
    <location>
        <begin position="29"/>
        <end position="51"/>
    </location>
</feature>